<evidence type="ECO:0000256" key="1">
    <source>
        <dbReference type="SAM" id="Phobius"/>
    </source>
</evidence>
<dbReference type="RefSeq" id="WP_117313258.1">
    <property type="nucleotide sequence ID" value="NZ_JBHRUJ010000004.1"/>
</dbReference>
<feature type="transmembrane region" description="Helical" evidence="1">
    <location>
        <begin position="232"/>
        <end position="251"/>
    </location>
</feature>
<reference evidence="3" key="1">
    <citation type="journal article" date="2019" name="Int. J. Syst. Evol. Microbiol.">
        <title>The Global Catalogue of Microorganisms (GCM) 10K type strain sequencing project: providing services to taxonomists for standard genome sequencing and annotation.</title>
        <authorList>
            <consortium name="The Broad Institute Genomics Platform"/>
            <consortium name="The Broad Institute Genome Sequencing Center for Infectious Disease"/>
            <person name="Wu L."/>
            <person name="Ma J."/>
        </authorList>
    </citation>
    <scope>NUCLEOTIDE SEQUENCE [LARGE SCALE GENOMIC DNA]</scope>
    <source>
        <strain evidence="3">CCM 320</strain>
    </source>
</reference>
<gene>
    <name evidence="2" type="ORF">ACFOEJ_03415</name>
</gene>
<sequence>MTLIDRYVGEVVRRVPAKERDDIGKELRATLEDLLPLGYAEKEERELLMKFGDPAVLASKYRSQPRYLIGPAFFDAYVTLLKIIIPVVVTVVLMVLIITTIFSSAGEASVASVVGGLFADGIAAVVDTAVNVFFWVTLVFFIIEWVDRTNRATGKTPIVLPEKGWTPDDMASEQELMPKNRVIPRSEPAFDLIWTAVWVSVYFNADKLIGIYEGSASGLDFTTPAFNQTVLLSYWPLVLLTVILQIIMDVWKWARRRWDFRMATYNLALQTLTVLVFILLFTNAEIFTEGFILELERIFGSADALNWIVGGLLFTVALFAVIDVIQGFRKTFMKEGSSLKKWRMGKGSS</sequence>
<feature type="transmembrane region" description="Helical" evidence="1">
    <location>
        <begin position="263"/>
        <end position="284"/>
    </location>
</feature>
<proteinExistence type="predicted"/>
<feature type="transmembrane region" description="Helical" evidence="1">
    <location>
        <begin position="189"/>
        <end position="212"/>
    </location>
</feature>
<keyword evidence="3" id="KW-1185">Reference proteome</keyword>
<feature type="transmembrane region" description="Helical" evidence="1">
    <location>
        <begin position="304"/>
        <end position="325"/>
    </location>
</feature>
<organism evidence="2 3">
    <name type="scientific">Planomicrobium okeanokoites</name>
    <name type="common">Planococcus okeanokoites</name>
    <name type="synonym">Flavobacterium okeanokoites</name>
    <dbReference type="NCBI Taxonomy" id="244"/>
    <lineage>
        <taxon>Bacteria</taxon>
        <taxon>Bacillati</taxon>
        <taxon>Bacillota</taxon>
        <taxon>Bacilli</taxon>
        <taxon>Bacillales</taxon>
        <taxon>Caryophanaceae</taxon>
        <taxon>Planomicrobium</taxon>
    </lineage>
</organism>
<comment type="caution">
    <text evidence="2">The sequence shown here is derived from an EMBL/GenBank/DDBJ whole genome shotgun (WGS) entry which is preliminary data.</text>
</comment>
<dbReference type="Proteomes" id="UP001595625">
    <property type="component" value="Unassembled WGS sequence"/>
</dbReference>
<dbReference type="EMBL" id="JBHRUJ010000004">
    <property type="protein sequence ID" value="MFC3210122.1"/>
    <property type="molecule type" value="Genomic_DNA"/>
</dbReference>
<keyword evidence="1" id="KW-0472">Membrane</keyword>
<name>A0ABV7KL19_PLAOK</name>
<feature type="transmembrane region" description="Helical" evidence="1">
    <location>
        <begin position="122"/>
        <end position="143"/>
    </location>
</feature>
<feature type="transmembrane region" description="Helical" evidence="1">
    <location>
        <begin position="83"/>
        <end position="102"/>
    </location>
</feature>
<evidence type="ECO:0000313" key="3">
    <source>
        <dbReference type="Proteomes" id="UP001595625"/>
    </source>
</evidence>
<keyword evidence="1" id="KW-1133">Transmembrane helix</keyword>
<keyword evidence="1" id="KW-0812">Transmembrane</keyword>
<protein>
    <submittedName>
        <fullName evidence="2">Uncharacterized protein</fullName>
    </submittedName>
</protein>
<evidence type="ECO:0000313" key="2">
    <source>
        <dbReference type="EMBL" id="MFC3210122.1"/>
    </source>
</evidence>
<accession>A0ABV7KL19</accession>